<gene>
    <name evidence="1" type="ORF">B9Z19DRAFT_1114611</name>
</gene>
<name>A0A2T6ZUH4_TUBBO</name>
<evidence type="ECO:0000313" key="1">
    <source>
        <dbReference type="EMBL" id="PUU79136.1"/>
    </source>
</evidence>
<accession>A0A2T6ZUH4</accession>
<evidence type="ECO:0000313" key="2">
    <source>
        <dbReference type="Proteomes" id="UP000244722"/>
    </source>
</evidence>
<dbReference type="Proteomes" id="UP000244722">
    <property type="component" value="Unassembled WGS sequence"/>
</dbReference>
<keyword evidence="2" id="KW-1185">Reference proteome</keyword>
<dbReference type="AlphaFoldDB" id="A0A2T6ZUH4"/>
<protein>
    <submittedName>
        <fullName evidence="1">Uncharacterized protein</fullName>
    </submittedName>
</protein>
<dbReference type="Pfam" id="PF16093">
    <property type="entry name" value="PAC4"/>
    <property type="match status" value="1"/>
</dbReference>
<dbReference type="OrthoDB" id="5407417at2759"/>
<dbReference type="EMBL" id="NESQ01000099">
    <property type="protein sequence ID" value="PUU79136.1"/>
    <property type="molecule type" value="Genomic_DNA"/>
</dbReference>
<dbReference type="InterPro" id="IPR032157">
    <property type="entry name" value="PAC4"/>
</dbReference>
<sequence>MTTTTATELTFPLPRTHNTTVHAHLTLSKNHILLHLTTKTPETASQPAMLGSFVYALPPTGNRKDPLSTAIYVRESTLETATRIAKILAKRTGLPVYVGNSMSFASAGMGGGVTEEVEGVRGVVEVVCGEVEAWRKGALEGVRMGLWAKRGGSTS</sequence>
<reference evidence="1 2" key="1">
    <citation type="submission" date="2017-04" db="EMBL/GenBank/DDBJ databases">
        <title>Draft genome sequence of Tuber borchii Vittad., a whitish edible truffle.</title>
        <authorList>
            <consortium name="DOE Joint Genome Institute"/>
            <person name="Murat C."/>
            <person name="Kuo A."/>
            <person name="Barry K.W."/>
            <person name="Clum A."/>
            <person name="Dockter R.B."/>
            <person name="Fauchery L."/>
            <person name="Iotti M."/>
            <person name="Kohler A."/>
            <person name="Labutti K."/>
            <person name="Lindquist E.A."/>
            <person name="Lipzen A."/>
            <person name="Ohm R.A."/>
            <person name="Wang M."/>
            <person name="Grigoriev I.V."/>
            <person name="Zambonelli A."/>
            <person name="Martin F.M."/>
        </authorList>
    </citation>
    <scope>NUCLEOTIDE SEQUENCE [LARGE SCALE GENOMIC DNA]</scope>
    <source>
        <strain evidence="1 2">Tbo3840</strain>
    </source>
</reference>
<comment type="caution">
    <text evidence="1">The sequence shown here is derived from an EMBL/GenBank/DDBJ whole genome shotgun (WGS) entry which is preliminary data.</text>
</comment>
<dbReference type="Gene3D" id="3.30.230.100">
    <property type="match status" value="1"/>
</dbReference>
<proteinExistence type="predicted"/>
<dbReference type="GO" id="GO:0043248">
    <property type="term" value="P:proteasome assembly"/>
    <property type="evidence" value="ECO:0007669"/>
    <property type="project" value="InterPro"/>
</dbReference>
<organism evidence="1 2">
    <name type="scientific">Tuber borchii</name>
    <name type="common">White truffle</name>
    <dbReference type="NCBI Taxonomy" id="42251"/>
    <lineage>
        <taxon>Eukaryota</taxon>
        <taxon>Fungi</taxon>
        <taxon>Dikarya</taxon>
        <taxon>Ascomycota</taxon>
        <taxon>Pezizomycotina</taxon>
        <taxon>Pezizomycetes</taxon>
        <taxon>Pezizales</taxon>
        <taxon>Tuberaceae</taxon>
        <taxon>Tuber</taxon>
    </lineage>
</organism>